<name>A0ACC5R482_9HYPH</name>
<dbReference type="EMBL" id="JAENHL010000007">
    <property type="protein sequence ID" value="MBK1867427.1"/>
    <property type="molecule type" value="Genomic_DNA"/>
</dbReference>
<comment type="caution">
    <text evidence="1">The sequence shown here is derived from an EMBL/GenBank/DDBJ whole genome shotgun (WGS) entry which is preliminary data.</text>
</comment>
<sequence length="691" mass="72848">MQFAIDTGGTFTDLVVKDASGFCRMFKSSTTPADPISGVLNVLEVAAAEYGMTRAAFLSEGRLLVHGTTHALNAIVTGRTAKTAFIATKGHGDMLVLREGGRTDPFNFDHPNPEPYIPRALTFEVTERTLPDGSVMLPLDEEEIASIAVTLKRQRVEAVAVCLLWSIVNPYHEQRIGTLLGTHLPGIPVTLSHELNPIIREFRRASSAAIDASLKPMMGIYMSNLEARLREAGFPGRVLVITSQGGVIDAKDAATAPIHIVNSGPSMAPMAGRHFAAIDEGSTTAIVADTGGTTYDVSLVRKGHVPIIRETWIGAPHRGTMIGFPWVDVKSVGAGGGSIAWVDSGGLLHVGPQSAGSVPGPVAYGKGGVEPTVTDASLVLGHLDGDSFLGGAMKLDRKLAEAAIRKRVAEPLGISVEAAADAILAVVTENMVQAINTITVNQGIDPKDAILIGGGGGAGLNSVRIAKRLGCRTLLIPAVGAALSAAGAMMSGLKAHYQAAAFAATDRFDFDRISDVLSGLAERCQAFAAASGAGAESVEISYTADARYSTQVWEIEVPLRSGKILTPTDLGAFIDDFHKTHQELFNFSDPSSPIEIVGWRAQVHCRFKDTGGIDLARTDEEEVGSSTRRSFFAQKGWCDVPVHNFEALAVNEFVTGPLIVESPFTTVVVEPGVAAARRPSGSLSINMGATQ</sequence>
<dbReference type="Proteomes" id="UP000616151">
    <property type="component" value="Unassembled WGS sequence"/>
</dbReference>
<evidence type="ECO:0000313" key="2">
    <source>
        <dbReference type="Proteomes" id="UP000616151"/>
    </source>
</evidence>
<protein>
    <submittedName>
        <fullName evidence="1">Hydantoinase/oxoprolinase family protein</fullName>
    </submittedName>
</protein>
<evidence type="ECO:0000313" key="1">
    <source>
        <dbReference type="EMBL" id="MBK1867427.1"/>
    </source>
</evidence>
<proteinExistence type="predicted"/>
<reference evidence="1" key="1">
    <citation type="submission" date="2021-01" db="EMBL/GenBank/DDBJ databases">
        <authorList>
            <person name="Sun Q."/>
        </authorList>
    </citation>
    <scope>NUCLEOTIDE SEQUENCE</scope>
    <source>
        <strain evidence="1">YIM B02566</strain>
    </source>
</reference>
<gene>
    <name evidence="1" type="ORF">JHL16_13810</name>
</gene>
<organism evidence="1 2">
    <name type="scientific">Taklimakanibacter albus</name>
    <dbReference type="NCBI Taxonomy" id="2800327"/>
    <lineage>
        <taxon>Bacteria</taxon>
        <taxon>Pseudomonadati</taxon>
        <taxon>Pseudomonadota</taxon>
        <taxon>Alphaproteobacteria</taxon>
        <taxon>Hyphomicrobiales</taxon>
        <taxon>Aestuariivirgaceae</taxon>
        <taxon>Taklimakanibacter</taxon>
    </lineage>
</organism>
<keyword evidence="2" id="KW-1185">Reference proteome</keyword>
<accession>A0ACC5R482</accession>